<dbReference type="InterPro" id="IPR036397">
    <property type="entry name" value="RNaseH_sf"/>
</dbReference>
<dbReference type="OrthoDB" id="1752229at2759"/>
<dbReference type="CDD" id="cd06222">
    <property type="entry name" value="RNase_H_like"/>
    <property type="match status" value="1"/>
</dbReference>
<gene>
    <name evidence="3" type="ORF">CJ030_MR1G029369</name>
</gene>
<dbReference type="InterPro" id="IPR002156">
    <property type="entry name" value="RNaseH_domain"/>
</dbReference>
<protein>
    <recommendedName>
        <fullName evidence="5">Reverse transcriptase zinc-binding domain-containing protein</fullName>
    </recommendedName>
</protein>
<dbReference type="PANTHER" id="PTHR47074:SF11">
    <property type="entry name" value="REVERSE TRANSCRIPTASE-LIKE PROTEIN"/>
    <property type="match status" value="1"/>
</dbReference>
<accession>A0A6A1WPR3</accession>
<dbReference type="GO" id="GO:0004523">
    <property type="term" value="F:RNA-DNA hybrid ribonuclease activity"/>
    <property type="evidence" value="ECO:0007669"/>
    <property type="project" value="InterPro"/>
</dbReference>
<dbReference type="GO" id="GO:0003676">
    <property type="term" value="F:nucleic acid binding"/>
    <property type="evidence" value="ECO:0007669"/>
    <property type="project" value="InterPro"/>
</dbReference>
<keyword evidence="4" id="KW-1185">Reference proteome</keyword>
<feature type="domain" description="Reverse transcriptase zinc-binding" evidence="2">
    <location>
        <begin position="17"/>
        <end position="89"/>
    </location>
</feature>
<dbReference type="PANTHER" id="PTHR47074">
    <property type="entry name" value="BNAC02G40300D PROTEIN"/>
    <property type="match status" value="1"/>
</dbReference>
<dbReference type="Pfam" id="PF13456">
    <property type="entry name" value="RVT_3"/>
    <property type="match status" value="1"/>
</dbReference>
<evidence type="ECO:0000259" key="1">
    <source>
        <dbReference type="Pfam" id="PF13456"/>
    </source>
</evidence>
<dbReference type="Pfam" id="PF13966">
    <property type="entry name" value="zf-RVT"/>
    <property type="match status" value="1"/>
</dbReference>
<name>A0A6A1WPR3_9ROSI</name>
<evidence type="ECO:0000313" key="3">
    <source>
        <dbReference type="EMBL" id="KAB1227261.1"/>
    </source>
</evidence>
<organism evidence="3 4">
    <name type="scientific">Morella rubra</name>
    <name type="common">Chinese bayberry</name>
    <dbReference type="NCBI Taxonomy" id="262757"/>
    <lineage>
        <taxon>Eukaryota</taxon>
        <taxon>Viridiplantae</taxon>
        <taxon>Streptophyta</taxon>
        <taxon>Embryophyta</taxon>
        <taxon>Tracheophyta</taxon>
        <taxon>Spermatophyta</taxon>
        <taxon>Magnoliopsida</taxon>
        <taxon>eudicotyledons</taxon>
        <taxon>Gunneridae</taxon>
        <taxon>Pentapetalae</taxon>
        <taxon>rosids</taxon>
        <taxon>fabids</taxon>
        <taxon>Fagales</taxon>
        <taxon>Myricaceae</taxon>
        <taxon>Morella</taxon>
    </lineage>
</organism>
<dbReference type="AlphaFoldDB" id="A0A6A1WPR3"/>
<dbReference type="Proteomes" id="UP000516437">
    <property type="component" value="Chromosome 1"/>
</dbReference>
<dbReference type="Gene3D" id="3.30.420.10">
    <property type="entry name" value="Ribonuclease H-like superfamily/Ribonuclease H"/>
    <property type="match status" value="1"/>
</dbReference>
<feature type="domain" description="RNase H type-1" evidence="1">
    <location>
        <begin position="206"/>
        <end position="318"/>
    </location>
</feature>
<dbReference type="InterPro" id="IPR012337">
    <property type="entry name" value="RNaseH-like_sf"/>
</dbReference>
<dbReference type="InterPro" id="IPR044730">
    <property type="entry name" value="RNase_H-like_dom_plant"/>
</dbReference>
<dbReference type="InterPro" id="IPR052929">
    <property type="entry name" value="RNase_H-like_EbsB-rel"/>
</dbReference>
<sequence length="355" mass="39102">MYRSLSSSTFVSVIAMQLSDWNKLWKLCIHARLKILLWKVAWNILPTRSRVSGVIGAPGSEGSLCPLCCEAIESLHHLLFACQFSRVIWWESPWPIDCQPFLDSPLAVWEKIILQPQLFLNIPLPEVHAFQLFASLAIDLVWFNRNLAAHGKPFADPLQLARRVQKLRLEHCAAWQPLSKAVASSVWIPLPASFCKVNVAVAIRDSFCAVACVGRTSSGLVVFACSKLFPAQTPLIGEALAAAFGIQQAAIRGVQNLKLEGDSLVVVNAFSQDPSLCPWSLDSIVANSQLIVSSFLSWEFLFSSCSANSLAHDLARWAASSLFEGSVPHSLELFGSYPWVDMGLIPLDSAILKLF</sequence>
<reference evidence="3 4" key="1">
    <citation type="journal article" date="2019" name="Plant Biotechnol. J.">
        <title>The red bayberry genome and genetic basis of sex determination.</title>
        <authorList>
            <person name="Jia H.M."/>
            <person name="Jia H.J."/>
            <person name="Cai Q.L."/>
            <person name="Wang Y."/>
            <person name="Zhao H.B."/>
            <person name="Yang W.F."/>
            <person name="Wang G.Y."/>
            <person name="Li Y.H."/>
            <person name="Zhan D.L."/>
            <person name="Shen Y.T."/>
            <person name="Niu Q.F."/>
            <person name="Chang L."/>
            <person name="Qiu J."/>
            <person name="Zhao L."/>
            <person name="Xie H.B."/>
            <person name="Fu W.Y."/>
            <person name="Jin J."/>
            <person name="Li X.W."/>
            <person name="Jiao Y."/>
            <person name="Zhou C.C."/>
            <person name="Tu T."/>
            <person name="Chai C.Y."/>
            <person name="Gao J.L."/>
            <person name="Fan L.J."/>
            <person name="van de Weg E."/>
            <person name="Wang J.Y."/>
            <person name="Gao Z.S."/>
        </authorList>
    </citation>
    <scope>NUCLEOTIDE SEQUENCE [LARGE SCALE GENOMIC DNA]</scope>
    <source>
        <tissue evidence="3">Leaves</tissue>
    </source>
</reference>
<dbReference type="InterPro" id="IPR026960">
    <property type="entry name" value="RVT-Znf"/>
</dbReference>
<proteinExistence type="predicted"/>
<comment type="caution">
    <text evidence="3">The sequence shown here is derived from an EMBL/GenBank/DDBJ whole genome shotgun (WGS) entry which is preliminary data.</text>
</comment>
<dbReference type="SUPFAM" id="SSF53098">
    <property type="entry name" value="Ribonuclease H-like"/>
    <property type="match status" value="1"/>
</dbReference>
<evidence type="ECO:0008006" key="5">
    <source>
        <dbReference type="Google" id="ProtNLM"/>
    </source>
</evidence>
<dbReference type="EMBL" id="RXIC02000019">
    <property type="protein sequence ID" value="KAB1227261.1"/>
    <property type="molecule type" value="Genomic_DNA"/>
</dbReference>
<evidence type="ECO:0000313" key="4">
    <source>
        <dbReference type="Proteomes" id="UP000516437"/>
    </source>
</evidence>
<evidence type="ECO:0000259" key="2">
    <source>
        <dbReference type="Pfam" id="PF13966"/>
    </source>
</evidence>